<dbReference type="GO" id="GO:0015871">
    <property type="term" value="P:choline transport"/>
    <property type="evidence" value="ECO:0007669"/>
    <property type="project" value="TreeGrafter"/>
</dbReference>
<evidence type="ECO:0000256" key="1">
    <source>
        <dbReference type="ARBA" id="ARBA00004651"/>
    </source>
</evidence>
<protein>
    <submittedName>
        <fullName evidence="11">Glycine/betaine ABC transporter</fullName>
    </submittedName>
</protein>
<dbReference type="Proteomes" id="UP000050996">
    <property type="component" value="Unassembled WGS sequence"/>
</dbReference>
<dbReference type="RefSeq" id="WP_056685525.1">
    <property type="nucleotide sequence ID" value="NZ_LJIX01000006.1"/>
</dbReference>
<feature type="transmembrane region" description="Helical" evidence="9">
    <location>
        <begin position="70"/>
        <end position="88"/>
    </location>
</feature>
<dbReference type="EMBL" id="LJIX01000006">
    <property type="protein sequence ID" value="KQL20439.1"/>
    <property type="molecule type" value="Genomic_DNA"/>
</dbReference>
<keyword evidence="5 9" id="KW-0812">Transmembrane</keyword>
<feature type="transmembrane region" description="Helical" evidence="9">
    <location>
        <begin position="95"/>
        <end position="118"/>
    </location>
</feature>
<keyword evidence="4" id="KW-1003">Cell membrane</keyword>
<keyword evidence="12" id="KW-1185">Reference proteome</keyword>
<gene>
    <name evidence="11" type="ORF">AN957_18820</name>
</gene>
<keyword evidence="8 9" id="KW-0472">Membrane</keyword>
<dbReference type="PANTHER" id="PTHR47737:SF1">
    <property type="entry name" value="GLYCINE BETAINE_PROLINE BETAINE TRANSPORT SYSTEM PERMEASE PROTEIN PROW"/>
    <property type="match status" value="1"/>
</dbReference>
<dbReference type="PANTHER" id="PTHR47737">
    <property type="entry name" value="GLYCINE BETAINE/PROLINE BETAINE TRANSPORT SYSTEM PERMEASE PROTEIN PROW"/>
    <property type="match status" value="1"/>
</dbReference>
<keyword evidence="3 9" id="KW-0813">Transport</keyword>
<dbReference type="Gene3D" id="1.10.3720.10">
    <property type="entry name" value="MetI-like"/>
    <property type="match status" value="1"/>
</dbReference>
<dbReference type="PATRIC" id="fig|1637975.4.peg.3719"/>
<organism evidence="11 12">
    <name type="scientific">Cytobacillus solani</name>
    <dbReference type="NCBI Taxonomy" id="1637975"/>
    <lineage>
        <taxon>Bacteria</taxon>
        <taxon>Bacillati</taxon>
        <taxon>Bacillota</taxon>
        <taxon>Bacilli</taxon>
        <taxon>Bacillales</taxon>
        <taxon>Bacillaceae</taxon>
        <taxon>Cytobacillus</taxon>
    </lineage>
</organism>
<dbReference type="GO" id="GO:0005275">
    <property type="term" value="F:amine transmembrane transporter activity"/>
    <property type="evidence" value="ECO:0007669"/>
    <property type="project" value="TreeGrafter"/>
</dbReference>
<accession>A0A0Q3VI81</accession>
<reference evidence="11 12" key="1">
    <citation type="submission" date="2015-09" db="EMBL/GenBank/DDBJ databases">
        <title>Genome sequencing project for genomic taxonomy and phylogenomics of Bacillus-like bacteria.</title>
        <authorList>
            <person name="Liu B."/>
            <person name="Wang J."/>
            <person name="Zhu Y."/>
            <person name="Liu G."/>
            <person name="Chen Q."/>
            <person name="Chen Z."/>
            <person name="Lan J."/>
            <person name="Che J."/>
            <person name="Ge C."/>
            <person name="Shi H."/>
            <person name="Pan Z."/>
            <person name="Liu X."/>
        </authorList>
    </citation>
    <scope>NUCLEOTIDE SEQUENCE [LARGE SCALE GENOMIC DNA]</scope>
    <source>
        <strain evidence="11 12">FJAT-18043</strain>
    </source>
</reference>
<dbReference type="AlphaFoldDB" id="A0A0Q3VI81"/>
<dbReference type="PROSITE" id="PS50928">
    <property type="entry name" value="ABC_TM1"/>
    <property type="match status" value="1"/>
</dbReference>
<feature type="domain" description="ABC transmembrane type-1" evidence="10">
    <location>
        <begin position="91"/>
        <end position="270"/>
    </location>
</feature>
<dbReference type="Pfam" id="PF00528">
    <property type="entry name" value="BPD_transp_1"/>
    <property type="match status" value="1"/>
</dbReference>
<dbReference type="SUPFAM" id="SSF161098">
    <property type="entry name" value="MetI-like"/>
    <property type="match status" value="1"/>
</dbReference>
<evidence type="ECO:0000256" key="9">
    <source>
        <dbReference type="RuleBase" id="RU363032"/>
    </source>
</evidence>
<dbReference type="FunFam" id="1.10.3720.10:FF:000001">
    <property type="entry name" value="Glycine betaine ABC transporter, permease"/>
    <property type="match status" value="1"/>
</dbReference>
<dbReference type="STRING" id="1637975.AN957_18820"/>
<evidence type="ECO:0000313" key="12">
    <source>
        <dbReference type="Proteomes" id="UP000050996"/>
    </source>
</evidence>
<evidence type="ECO:0000259" key="10">
    <source>
        <dbReference type="PROSITE" id="PS50928"/>
    </source>
</evidence>
<feature type="transmembrane region" description="Helical" evidence="9">
    <location>
        <begin position="138"/>
        <end position="165"/>
    </location>
</feature>
<evidence type="ECO:0000256" key="4">
    <source>
        <dbReference type="ARBA" id="ARBA00022475"/>
    </source>
</evidence>
<dbReference type="GO" id="GO:0015226">
    <property type="term" value="F:carnitine transmembrane transporter activity"/>
    <property type="evidence" value="ECO:0007669"/>
    <property type="project" value="TreeGrafter"/>
</dbReference>
<evidence type="ECO:0000256" key="8">
    <source>
        <dbReference type="ARBA" id="ARBA00023136"/>
    </source>
</evidence>
<dbReference type="GO" id="GO:0006865">
    <property type="term" value="P:amino acid transport"/>
    <property type="evidence" value="ECO:0007669"/>
    <property type="project" value="UniProtKB-KW"/>
</dbReference>
<dbReference type="InterPro" id="IPR000515">
    <property type="entry name" value="MetI-like"/>
</dbReference>
<comment type="caution">
    <text evidence="11">The sequence shown here is derived from an EMBL/GenBank/DDBJ whole genome shotgun (WGS) entry which is preliminary data.</text>
</comment>
<evidence type="ECO:0000256" key="7">
    <source>
        <dbReference type="ARBA" id="ARBA00022989"/>
    </source>
</evidence>
<keyword evidence="6" id="KW-0029">Amino-acid transport</keyword>
<comment type="subcellular location">
    <subcellularLocation>
        <location evidence="1 9">Cell membrane</location>
        <topology evidence="1 9">Multi-pass membrane protein</topology>
    </subcellularLocation>
</comment>
<feature type="transmembrane region" description="Helical" evidence="9">
    <location>
        <begin position="20"/>
        <end position="36"/>
    </location>
</feature>
<feature type="transmembrane region" description="Helical" evidence="9">
    <location>
        <begin position="248"/>
        <end position="266"/>
    </location>
</feature>
<keyword evidence="7 9" id="KW-1133">Transmembrane helix</keyword>
<proteinExistence type="inferred from homology"/>
<evidence type="ECO:0000313" key="11">
    <source>
        <dbReference type="EMBL" id="KQL20439.1"/>
    </source>
</evidence>
<dbReference type="GO" id="GO:0043190">
    <property type="term" value="C:ATP-binding cassette (ABC) transporter complex"/>
    <property type="evidence" value="ECO:0007669"/>
    <property type="project" value="TreeGrafter"/>
</dbReference>
<evidence type="ECO:0000256" key="6">
    <source>
        <dbReference type="ARBA" id="ARBA00022970"/>
    </source>
</evidence>
<evidence type="ECO:0000256" key="3">
    <source>
        <dbReference type="ARBA" id="ARBA00022448"/>
    </source>
</evidence>
<dbReference type="CDD" id="cd06261">
    <property type="entry name" value="TM_PBP2"/>
    <property type="match status" value="1"/>
</dbReference>
<name>A0A0Q3VI81_9BACI</name>
<dbReference type="GO" id="GO:0031460">
    <property type="term" value="P:glycine betaine transport"/>
    <property type="evidence" value="ECO:0007669"/>
    <property type="project" value="TreeGrafter"/>
</dbReference>
<feature type="transmembrane region" description="Helical" evidence="9">
    <location>
        <begin position="205"/>
        <end position="228"/>
    </location>
</feature>
<comment type="similarity">
    <text evidence="2">Belongs to the binding-protein-dependent transport system permease family. CysTW subfamily.</text>
</comment>
<feature type="transmembrane region" description="Helical" evidence="9">
    <location>
        <begin position="43"/>
        <end position="64"/>
    </location>
</feature>
<sequence length="282" mass="30283">MEGLLPKLPLADWIDRFVDWLTVTFAVVFDAITVSLEGIVEGLFAALAFIPSYILIILIGLLAWKLATKGIALFAVIGLFLIDNLGYWEGMLETLSLVLTAVLITVVIGIPMGIWASQKNTVKQIITPILDFMQTMPAFVYLIPAIFFFSIGVVPGVVASVIFAVPPTIRLTILGIQQVPADIIEATEAFGSTTTQRLLKVQLPLAMPTIMAGINQSIMLSLSMVVIASMVGSPGLGADVYRAVTQIQIGRGFEAGLAIVVMAIILDRITQNIGIKKQGGKI</sequence>
<evidence type="ECO:0000256" key="2">
    <source>
        <dbReference type="ARBA" id="ARBA00007069"/>
    </source>
</evidence>
<dbReference type="InterPro" id="IPR035906">
    <property type="entry name" value="MetI-like_sf"/>
</dbReference>
<evidence type="ECO:0000256" key="5">
    <source>
        <dbReference type="ARBA" id="ARBA00022692"/>
    </source>
</evidence>